<dbReference type="InterPro" id="IPR039447">
    <property type="entry name" value="UreH-like_TM_dom"/>
</dbReference>
<dbReference type="Pfam" id="PF13386">
    <property type="entry name" value="DsbD_2"/>
    <property type="match status" value="1"/>
</dbReference>
<feature type="domain" description="Urease accessory protein UreH-like transmembrane" evidence="2">
    <location>
        <begin position="30"/>
        <end position="236"/>
    </location>
</feature>
<dbReference type="Proteomes" id="UP000257144">
    <property type="component" value="Unassembled WGS sequence"/>
</dbReference>
<feature type="transmembrane region" description="Helical" evidence="1">
    <location>
        <begin position="219"/>
        <end position="242"/>
    </location>
</feature>
<evidence type="ECO:0000259" key="2">
    <source>
        <dbReference type="Pfam" id="PF13386"/>
    </source>
</evidence>
<keyword evidence="1" id="KW-0812">Transmembrane</keyword>
<sequence length="243" mass="26343">MYQVLTDISNFLSTPFLSMLNSSGQLPILAAFLLGIVGALAPCQLTGNISAITFYGNKSVQETGQVANAVFFILGKIIVFSLLGLSVWSIGREFQDTLITFFAASRKAIGPFIILLGLFLAGVFKLGFLNKLLSFVPVVRSGGKWGSFLMGAAFSISFCPTMFILFFITLMPIVLSTSYGAFLPPIFAIGTSLPLIVFLLIISFLGIDGALLRKSRKIGFYVQKTAGIFLIMIGILDTITYWV</sequence>
<dbReference type="EMBL" id="QNQT01000005">
    <property type="protein sequence ID" value="RDU36498.1"/>
    <property type="molecule type" value="Genomic_DNA"/>
</dbReference>
<organism evidence="3 4">
    <name type="scientific">Neobacillus piezotolerans</name>
    <dbReference type="NCBI Taxonomy" id="2259171"/>
    <lineage>
        <taxon>Bacteria</taxon>
        <taxon>Bacillati</taxon>
        <taxon>Bacillota</taxon>
        <taxon>Bacilli</taxon>
        <taxon>Bacillales</taxon>
        <taxon>Bacillaceae</taxon>
        <taxon>Neobacillus</taxon>
    </lineage>
</organism>
<evidence type="ECO:0000256" key="1">
    <source>
        <dbReference type="SAM" id="Phobius"/>
    </source>
</evidence>
<dbReference type="InterPro" id="IPR051790">
    <property type="entry name" value="Cytochrome_c-biogenesis_DsbD"/>
</dbReference>
<dbReference type="PANTHER" id="PTHR31272:SF4">
    <property type="entry name" value="CYTOCHROME C-TYPE BIOGENESIS PROTEIN HI_1454-RELATED"/>
    <property type="match status" value="1"/>
</dbReference>
<comment type="caution">
    <text evidence="3">The sequence shown here is derived from an EMBL/GenBank/DDBJ whole genome shotgun (WGS) entry which is preliminary data.</text>
</comment>
<feature type="transmembrane region" description="Helical" evidence="1">
    <location>
        <begin position="26"/>
        <end position="45"/>
    </location>
</feature>
<feature type="transmembrane region" description="Helical" evidence="1">
    <location>
        <begin position="66"/>
        <end position="88"/>
    </location>
</feature>
<reference evidence="3 4" key="1">
    <citation type="submission" date="2018-07" db="EMBL/GenBank/DDBJ databases">
        <title>Bacillus sp. YLB-04 draft genome sequence.</title>
        <authorList>
            <person name="Yu L."/>
            <person name="Tang X."/>
        </authorList>
    </citation>
    <scope>NUCLEOTIDE SEQUENCE [LARGE SCALE GENOMIC DNA]</scope>
    <source>
        <strain evidence="3 4">YLB-04</strain>
    </source>
</reference>
<feature type="transmembrane region" description="Helical" evidence="1">
    <location>
        <begin position="148"/>
        <end position="174"/>
    </location>
</feature>
<gene>
    <name evidence="3" type="ORF">DRW41_13290</name>
</gene>
<accession>A0A3D8GPZ1</accession>
<name>A0A3D8GPZ1_9BACI</name>
<dbReference type="AlphaFoldDB" id="A0A3D8GPZ1"/>
<feature type="transmembrane region" description="Helical" evidence="1">
    <location>
        <begin position="186"/>
        <end position="207"/>
    </location>
</feature>
<keyword evidence="1" id="KW-1133">Transmembrane helix</keyword>
<protein>
    <submittedName>
        <fullName evidence="3">Sulfite exporter TauE/SafE family protein</fullName>
    </submittedName>
</protein>
<keyword evidence="1" id="KW-0472">Membrane</keyword>
<keyword evidence="4" id="KW-1185">Reference proteome</keyword>
<evidence type="ECO:0000313" key="3">
    <source>
        <dbReference type="EMBL" id="RDU36498.1"/>
    </source>
</evidence>
<evidence type="ECO:0000313" key="4">
    <source>
        <dbReference type="Proteomes" id="UP000257144"/>
    </source>
</evidence>
<feature type="transmembrane region" description="Helical" evidence="1">
    <location>
        <begin position="108"/>
        <end position="128"/>
    </location>
</feature>
<dbReference type="RefSeq" id="WP_115452491.1">
    <property type="nucleotide sequence ID" value="NZ_QNQT01000005.1"/>
</dbReference>
<dbReference type="OrthoDB" id="43562at2"/>
<dbReference type="PANTHER" id="PTHR31272">
    <property type="entry name" value="CYTOCHROME C-TYPE BIOGENESIS PROTEIN HI_1454-RELATED"/>
    <property type="match status" value="1"/>
</dbReference>
<proteinExistence type="predicted"/>